<protein>
    <submittedName>
        <fullName evidence="1">Uncharacterized protein</fullName>
    </submittedName>
</protein>
<gene>
    <name evidence="1" type="ORF">ABID56_001714</name>
</gene>
<reference evidence="1 2" key="1">
    <citation type="submission" date="2024-06" db="EMBL/GenBank/DDBJ databases">
        <title>Genomic Encyclopedia of Type Strains, Phase IV (KMG-IV): sequencing the most valuable type-strain genomes for metagenomic binning, comparative biology and taxonomic classification.</title>
        <authorList>
            <person name="Goeker M."/>
        </authorList>
    </citation>
    <scope>NUCLEOTIDE SEQUENCE [LARGE SCALE GENOMIC DNA]</scope>
    <source>
        <strain evidence="1 2">DSM 23520</strain>
    </source>
</reference>
<dbReference type="EMBL" id="JBEPMX010000008">
    <property type="protein sequence ID" value="MET3683605.1"/>
    <property type="molecule type" value="Genomic_DNA"/>
</dbReference>
<evidence type="ECO:0000313" key="2">
    <source>
        <dbReference type="Proteomes" id="UP001549167"/>
    </source>
</evidence>
<name>A0ABV2KYH4_9BACI</name>
<dbReference type="Proteomes" id="UP001549167">
    <property type="component" value="Unassembled WGS sequence"/>
</dbReference>
<comment type="caution">
    <text evidence="1">The sequence shown here is derived from an EMBL/GenBank/DDBJ whole genome shotgun (WGS) entry which is preliminary data.</text>
</comment>
<sequence length="73" mass="8697">MKRLYDLSVDMAETGNKDAEMIQELIQLIKVYLELQSYQSNDAKILKYKIDQFKNHVYDYRLMSLIFCLSLVN</sequence>
<accession>A0ABV2KYH4</accession>
<evidence type="ECO:0000313" key="1">
    <source>
        <dbReference type="EMBL" id="MET3683605.1"/>
    </source>
</evidence>
<dbReference type="RefSeq" id="WP_354220171.1">
    <property type="nucleotide sequence ID" value="NZ_JBEPMX010000008.1"/>
</dbReference>
<keyword evidence="2" id="KW-1185">Reference proteome</keyword>
<proteinExistence type="predicted"/>
<organism evidence="1 2">
    <name type="scientific">Alkalibacillus flavidus</name>
    <dbReference type="NCBI Taxonomy" id="546021"/>
    <lineage>
        <taxon>Bacteria</taxon>
        <taxon>Bacillati</taxon>
        <taxon>Bacillota</taxon>
        <taxon>Bacilli</taxon>
        <taxon>Bacillales</taxon>
        <taxon>Bacillaceae</taxon>
        <taxon>Alkalibacillus</taxon>
    </lineage>
</organism>